<dbReference type="Proteomes" id="UP000324800">
    <property type="component" value="Unassembled WGS sequence"/>
</dbReference>
<dbReference type="EMBL" id="SNRW01000333">
    <property type="protein sequence ID" value="KAA6401797.1"/>
    <property type="molecule type" value="Genomic_DNA"/>
</dbReference>
<evidence type="ECO:0000313" key="2">
    <source>
        <dbReference type="Proteomes" id="UP000324800"/>
    </source>
</evidence>
<accession>A0A5J4X3A5</accession>
<sequence>MLQLKKKNAMMTVKILKQVKIKKTMKMNNWNLIFHVGIRGGRAFAFDDGCCCCQESLRQGEGGAEDKNGEFSGDVRIILDALEGVDVIVEVEVIFVFFVLIINSCWIEVFDDEAFRSFGVQTPPILKAPSKIGLLDYDDGDIILEGGIVDVGINSQSYLSIVFFIFIPPDVYDLSVIVEAYPCVDYDRLGVRIQSLVANRCYQLLADYESFYVTEELL</sequence>
<protein>
    <submittedName>
        <fullName evidence="1">Uncharacterized protein</fullName>
    </submittedName>
</protein>
<comment type="caution">
    <text evidence="1">The sequence shown here is derived from an EMBL/GenBank/DDBJ whole genome shotgun (WGS) entry which is preliminary data.</text>
</comment>
<name>A0A5J4X3A5_9EUKA</name>
<evidence type="ECO:0000313" key="1">
    <source>
        <dbReference type="EMBL" id="KAA6401797.1"/>
    </source>
</evidence>
<gene>
    <name evidence="1" type="ORF">EZS28_002671</name>
</gene>
<dbReference type="AlphaFoldDB" id="A0A5J4X3A5"/>
<reference evidence="1 2" key="1">
    <citation type="submission" date="2019-03" db="EMBL/GenBank/DDBJ databases">
        <title>Single cell metagenomics reveals metabolic interactions within the superorganism composed of flagellate Streblomastix strix and complex community of Bacteroidetes bacteria on its surface.</title>
        <authorList>
            <person name="Treitli S.C."/>
            <person name="Kolisko M."/>
            <person name="Husnik F."/>
            <person name="Keeling P."/>
            <person name="Hampl V."/>
        </authorList>
    </citation>
    <scope>NUCLEOTIDE SEQUENCE [LARGE SCALE GENOMIC DNA]</scope>
    <source>
        <strain evidence="1">ST1C</strain>
    </source>
</reference>
<organism evidence="1 2">
    <name type="scientific">Streblomastix strix</name>
    <dbReference type="NCBI Taxonomy" id="222440"/>
    <lineage>
        <taxon>Eukaryota</taxon>
        <taxon>Metamonada</taxon>
        <taxon>Preaxostyla</taxon>
        <taxon>Oxymonadida</taxon>
        <taxon>Streblomastigidae</taxon>
        <taxon>Streblomastix</taxon>
    </lineage>
</organism>
<proteinExistence type="predicted"/>